<dbReference type="OrthoDB" id="4865934at2759"/>
<feature type="domain" description="ABC transmembrane type-1" evidence="12">
    <location>
        <begin position="91"/>
        <end position="371"/>
    </location>
</feature>
<dbReference type="InterPro" id="IPR003593">
    <property type="entry name" value="AAA+_ATPase"/>
</dbReference>
<evidence type="ECO:0000256" key="3">
    <source>
        <dbReference type="ARBA" id="ARBA00022692"/>
    </source>
</evidence>
<dbReference type="Pfam" id="PF00664">
    <property type="entry name" value="ABC_membrane"/>
    <property type="match status" value="1"/>
</dbReference>
<evidence type="ECO:0000256" key="2">
    <source>
        <dbReference type="ARBA" id="ARBA00022448"/>
    </source>
</evidence>
<dbReference type="InterPro" id="IPR011527">
    <property type="entry name" value="ABC1_TM_dom"/>
</dbReference>
<feature type="transmembrane region" description="Helical" evidence="10">
    <location>
        <begin position="1099"/>
        <end position="1118"/>
    </location>
</feature>
<dbReference type="GO" id="GO:0016020">
    <property type="term" value="C:membrane"/>
    <property type="evidence" value="ECO:0007669"/>
    <property type="project" value="UniProtKB-SubCell"/>
</dbReference>
<dbReference type="PROSITE" id="PS50893">
    <property type="entry name" value="ABC_TRANSPORTER_2"/>
    <property type="match status" value="2"/>
</dbReference>
<keyword evidence="3 10" id="KW-0812">Transmembrane</keyword>
<dbReference type="InterPro" id="IPR017871">
    <property type="entry name" value="ABC_transporter-like_CS"/>
</dbReference>
<feature type="transmembrane region" description="Helical" evidence="10">
    <location>
        <begin position="1130"/>
        <end position="1150"/>
    </location>
</feature>
<dbReference type="PROSITE" id="PS00211">
    <property type="entry name" value="ABC_TRANSPORTER_1"/>
    <property type="match status" value="1"/>
</dbReference>
<dbReference type="InterPro" id="IPR036640">
    <property type="entry name" value="ABC1_TM_sf"/>
</dbReference>
<dbReference type="InterPro" id="IPR003439">
    <property type="entry name" value="ABC_transporter-like_ATP-bd"/>
</dbReference>
<dbReference type="GeneID" id="39977210"/>
<feature type="domain" description="ABC transmembrane type-1" evidence="12">
    <location>
        <begin position="999"/>
        <end position="1193"/>
    </location>
</feature>
<keyword evidence="8 10" id="KW-0472">Membrane</keyword>
<feature type="domain" description="ABC transporter" evidence="11">
    <location>
        <begin position="597"/>
        <end position="827"/>
    </location>
</feature>
<feature type="transmembrane region" description="Helical" evidence="10">
    <location>
        <begin position="136"/>
        <end position="152"/>
    </location>
</feature>
<feature type="transmembrane region" description="Helical" evidence="10">
    <location>
        <begin position="352"/>
        <end position="374"/>
    </location>
</feature>
<evidence type="ECO:0000256" key="4">
    <source>
        <dbReference type="ARBA" id="ARBA00022737"/>
    </source>
</evidence>
<evidence type="ECO:0000256" key="6">
    <source>
        <dbReference type="ARBA" id="ARBA00022840"/>
    </source>
</evidence>
<organism evidence="13 14">
    <name type="scientific">Cryptosporidium ubiquitum</name>
    <dbReference type="NCBI Taxonomy" id="857276"/>
    <lineage>
        <taxon>Eukaryota</taxon>
        <taxon>Sar</taxon>
        <taxon>Alveolata</taxon>
        <taxon>Apicomplexa</taxon>
        <taxon>Conoidasida</taxon>
        <taxon>Coccidia</taxon>
        <taxon>Eucoccidiorida</taxon>
        <taxon>Eimeriorina</taxon>
        <taxon>Cryptosporidiidae</taxon>
        <taxon>Cryptosporidium</taxon>
    </lineage>
</organism>
<evidence type="ECO:0000256" key="7">
    <source>
        <dbReference type="ARBA" id="ARBA00022989"/>
    </source>
</evidence>
<accession>A0A1J4MDX0</accession>
<dbReference type="GO" id="GO:0016887">
    <property type="term" value="F:ATP hydrolysis activity"/>
    <property type="evidence" value="ECO:0007669"/>
    <property type="project" value="InterPro"/>
</dbReference>
<dbReference type="Proteomes" id="UP000186176">
    <property type="component" value="Unassembled WGS sequence"/>
</dbReference>
<name>A0A1J4MDX0_9CRYT</name>
<dbReference type="VEuPathDB" id="CryptoDB:cubi_00417"/>
<comment type="caution">
    <text evidence="13">The sequence shown here is derived from an EMBL/GenBank/DDBJ whole genome shotgun (WGS) entry which is preliminary data.</text>
</comment>
<feature type="transmembrane region" description="Helical" evidence="10">
    <location>
        <begin position="82"/>
        <end position="100"/>
    </location>
</feature>
<keyword evidence="2" id="KW-0813">Transport</keyword>
<evidence type="ECO:0000256" key="1">
    <source>
        <dbReference type="ARBA" id="ARBA00004141"/>
    </source>
</evidence>
<feature type="transmembrane region" description="Helical" evidence="10">
    <location>
        <begin position="269"/>
        <end position="291"/>
    </location>
</feature>
<dbReference type="GO" id="GO:0140359">
    <property type="term" value="F:ABC-type transporter activity"/>
    <property type="evidence" value="ECO:0007669"/>
    <property type="project" value="InterPro"/>
</dbReference>
<evidence type="ECO:0000256" key="5">
    <source>
        <dbReference type="ARBA" id="ARBA00022741"/>
    </source>
</evidence>
<keyword evidence="7 10" id="KW-1133">Transmembrane helix</keyword>
<sequence length="1619" mass="182951">MKFNNKNIEFAGGNTLWSKLFFTWLSPWMSRFLGTGVNADDLPRLPENDDITLWTSYLERAVNQEERISKLKGKSLRIYKPLLKVFWLQCLTVLLLKIFFDLLQTLATLSLRNFVASLEPDSTSNNTNNNNHKNNYYMGSIFIVLTLLKILVETQYSYWCGRVSLRIQASLISMTFRRVVHWKASAISFEESAIGKSARKSIILRHAESRGIQDSEAVVSSNVFNLIVVDTLAVEGFLINAIECFIFPFRLIIAYFVLKDSLGSSTTMFGILTLIVFLVISFTCQIIASTYKAPFMSARDKRIDRCHEVLSEVRTLQMMGYQNIATSRVMKCRTVEMKANKIRNTLSLIGNWIGYQMSGIAQLVLFLLAVYKGIHYSREYNIPLVIPASVGVTTLKVLFSLLGPCRNLSMYSFATIEALISFNRFQSFIRSRPLDLRHCDSHSITSNNFYDFSPNTKNTFPAENACTQNSGANSLDLARNITAPRLITYYRENTSSPESAGLLSSRNQTSPSISDKETNGEGSIGRFDNTNLNIYSRYTSENKSNNFVNLQDVTSKDVVIMRNSSYTWNKDTRKRNNKYTNNGNKEHYNQHHGNCELNTDTAFNHCTNSDVRFKLKNVNLSLSLGETIIVVGSPGSGKTSLMNAVLDEIVQESGVTYVQPRETKSPIAYASQIPWIPNGSIKNIILFGRTLNQHKYDIILDCCQLRQDFKSWQDGDLRIVDEGGCSLSGGQRARICLARALYSLPDYLFSNDKEPSSLLESKTHSKNSHNNNHYHYNLNNSLTSNDESILYLLDDIFISLDPGVSKTIFRRLFGQNGLLRKVATILSIDHTNLSFLMGTNKLIKDFNPKILVLDDGSPQFFGGYQSYLTDWRCVHLDFNHREHGTQSEDFSHDDDDLHIHSKLDVTTNNNTIYLPINPSTKNETLRKVMEKEGRVTGMVSKETYFWYFSKLKWSWTFALFILCCSKTLFDKGTDYYMGSYTSRIPLSDVEKSIYEGKKFAFIYTLLAIIQLAVSSMVFIGEAICGIRAAEEIHDNLLVDVLNAPLNFFDSNPVGRVLSRFSTDLLMVDNIPAMKIATVLVGAMNVLFQCVVVVSAEPSVIFLFPLIGLGIYYAVARYFSRSSRELQRMCLVLYSPLCGVFSEAMSGGPIIRAFRAQDHYMLQGTEIIDMVQRAKFMQLCSKEWSSLRTQLLTFPLTAMSSNFFTALISDFFSASSDTTIVNQKIINTGKNAGSGPGAGIVGIALYYSESIASNIGMTITSYVNMEKEMISVERLHQYNEMLNREKIHNLPFSSPCVIQNIMKSNSNEKIIRKGVKIEDLEVRYRRPNSNPADDPDEIYFPPAINKMNAHTGPNEHIGVIGRTGSGKSTFLQAILGLVPITNGRVFLDDIPIDQMANEDRNKLIGILPQVPLILKGWTVQNFLDPYQKFSKDDIWNALNLCGLSGLIRSLPGGKMLDAVIVPDNSPGTTCNSNNADHANKANHKSKTSEYIYSLHNSEELDDERYLSDSQLRYLSLARLVLYAKDYRLILVDEPPPDVLQEETTDYVPIHQLLRQYFPHCTVFVVAHHAASLQNCKKVWVLGKGRILLETTLNSNFSQDKMLQLFQTAETELEDFKTIKE</sequence>
<evidence type="ECO:0000313" key="14">
    <source>
        <dbReference type="Proteomes" id="UP000186176"/>
    </source>
</evidence>
<comment type="subcellular location">
    <subcellularLocation>
        <location evidence="1">Membrane</location>
        <topology evidence="1">Multi-pass membrane protein</topology>
    </subcellularLocation>
</comment>
<keyword evidence="5" id="KW-0547">Nucleotide-binding</keyword>
<dbReference type="InterPro" id="IPR027417">
    <property type="entry name" value="P-loop_NTPase"/>
</dbReference>
<dbReference type="PROSITE" id="PS50929">
    <property type="entry name" value="ABC_TM1F"/>
    <property type="match status" value="2"/>
</dbReference>
<evidence type="ECO:0000259" key="11">
    <source>
        <dbReference type="PROSITE" id="PS50893"/>
    </source>
</evidence>
<dbReference type="RefSeq" id="XP_028873920.1">
    <property type="nucleotide sequence ID" value="XM_029017431.1"/>
</dbReference>
<dbReference type="InterPro" id="IPR050173">
    <property type="entry name" value="ABC_transporter_C-like"/>
</dbReference>
<proteinExistence type="predicted"/>
<dbReference type="PANTHER" id="PTHR24223">
    <property type="entry name" value="ATP-BINDING CASSETTE SUB-FAMILY C"/>
    <property type="match status" value="1"/>
</dbReference>
<dbReference type="InterPro" id="IPR044726">
    <property type="entry name" value="ABCC_6TM_D2"/>
</dbReference>
<dbReference type="SUPFAM" id="SSF90123">
    <property type="entry name" value="ABC transporter transmembrane region"/>
    <property type="match status" value="2"/>
</dbReference>
<protein>
    <submittedName>
        <fullName evidence="13">ABC transporter</fullName>
    </submittedName>
</protein>
<feature type="transmembrane region" description="Helical" evidence="10">
    <location>
        <begin position="237"/>
        <end position="257"/>
    </location>
</feature>
<dbReference type="EMBL" id="LRBP01000022">
    <property type="protein sequence ID" value="OII72422.1"/>
    <property type="molecule type" value="Genomic_DNA"/>
</dbReference>
<dbReference type="Pfam" id="PF00005">
    <property type="entry name" value="ABC_tran"/>
    <property type="match status" value="2"/>
</dbReference>
<keyword evidence="6" id="KW-0067">ATP-binding</keyword>
<feature type="domain" description="ABC transporter" evidence="11">
    <location>
        <begin position="1314"/>
        <end position="1607"/>
    </location>
</feature>
<dbReference type="Gene3D" id="1.20.1560.10">
    <property type="entry name" value="ABC transporter type 1, transmembrane domain"/>
    <property type="match status" value="2"/>
</dbReference>
<evidence type="ECO:0000256" key="8">
    <source>
        <dbReference type="ARBA" id="ARBA00023136"/>
    </source>
</evidence>
<dbReference type="GO" id="GO:0005524">
    <property type="term" value="F:ATP binding"/>
    <property type="evidence" value="ECO:0007669"/>
    <property type="project" value="UniProtKB-KW"/>
</dbReference>
<evidence type="ECO:0000256" key="10">
    <source>
        <dbReference type="SAM" id="Phobius"/>
    </source>
</evidence>
<dbReference type="SMART" id="SM00382">
    <property type="entry name" value="AAA"/>
    <property type="match status" value="2"/>
</dbReference>
<feature type="region of interest" description="Disordered" evidence="9">
    <location>
        <begin position="496"/>
        <end position="526"/>
    </location>
</feature>
<dbReference type="SUPFAM" id="SSF52540">
    <property type="entry name" value="P-loop containing nucleoside triphosphate hydrolases"/>
    <property type="match status" value="2"/>
</dbReference>
<dbReference type="Gene3D" id="3.40.50.300">
    <property type="entry name" value="P-loop containing nucleotide triphosphate hydrolases"/>
    <property type="match status" value="2"/>
</dbReference>
<evidence type="ECO:0000256" key="9">
    <source>
        <dbReference type="SAM" id="MobiDB-lite"/>
    </source>
</evidence>
<feature type="compositionally biased region" description="Polar residues" evidence="9">
    <location>
        <begin position="496"/>
        <end position="513"/>
    </location>
</feature>
<feature type="transmembrane region" description="Helical" evidence="10">
    <location>
        <begin position="1000"/>
        <end position="1019"/>
    </location>
</feature>
<evidence type="ECO:0000259" key="12">
    <source>
        <dbReference type="PROSITE" id="PS50929"/>
    </source>
</evidence>
<keyword evidence="14" id="KW-1185">Reference proteome</keyword>
<dbReference type="CDD" id="cd18580">
    <property type="entry name" value="ABC_6TM_ABCC_D2"/>
    <property type="match status" value="1"/>
</dbReference>
<evidence type="ECO:0000313" key="13">
    <source>
        <dbReference type="EMBL" id="OII72422.1"/>
    </source>
</evidence>
<dbReference type="FunFam" id="1.20.1560.10:FF:000013">
    <property type="entry name" value="ABC transporter C family member 2"/>
    <property type="match status" value="1"/>
</dbReference>
<reference evidence="13 14" key="1">
    <citation type="submission" date="2016-10" db="EMBL/GenBank/DDBJ databases">
        <title>Reductive evolution of mitochondrial metabolism and differential evolution of invasion-related proteins in Cryptosporidium.</title>
        <authorList>
            <person name="Liu S."/>
            <person name="Roellig D.M."/>
            <person name="Guo Y."/>
            <person name="Li N."/>
            <person name="Frace M.A."/>
            <person name="Tang K."/>
            <person name="Zhang L."/>
            <person name="Feng Y."/>
            <person name="Xiao L."/>
        </authorList>
    </citation>
    <scope>NUCLEOTIDE SEQUENCE [LARGE SCALE GENOMIC DNA]</scope>
    <source>
        <strain evidence="13">39726</strain>
    </source>
</reference>
<feature type="transmembrane region" description="Helical" evidence="10">
    <location>
        <begin position="1075"/>
        <end position="1093"/>
    </location>
</feature>
<keyword evidence="4" id="KW-0677">Repeat</keyword>
<gene>
    <name evidence="13" type="ORF">cubi_00417</name>
</gene>